<keyword evidence="7" id="KW-1185">Reference proteome</keyword>
<evidence type="ECO:0000256" key="3">
    <source>
        <dbReference type="ARBA" id="ARBA00023136"/>
    </source>
</evidence>
<keyword evidence="2 5" id="KW-1133">Transmembrane helix</keyword>
<feature type="transmembrane region" description="Helical" evidence="5">
    <location>
        <begin position="671"/>
        <end position="694"/>
    </location>
</feature>
<name>A0AAU9WJ06_9CNID</name>
<keyword evidence="3 5" id="KW-0472">Membrane</keyword>
<feature type="transmembrane region" description="Helical" evidence="5">
    <location>
        <begin position="247"/>
        <end position="268"/>
    </location>
</feature>
<organism evidence="6 7">
    <name type="scientific">Pocillopora meandrina</name>
    <dbReference type="NCBI Taxonomy" id="46732"/>
    <lineage>
        <taxon>Eukaryota</taxon>
        <taxon>Metazoa</taxon>
        <taxon>Cnidaria</taxon>
        <taxon>Anthozoa</taxon>
        <taxon>Hexacorallia</taxon>
        <taxon>Scleractinia</taxon>
        <taxon>Astrocoeniina</taxon>
        <taxon>Pocilloporidae</taxon>
        <taxon>Pocillopora</taxon>
    </lineage>
</organism>
<sequence>MRVGLDSSSEEDEPLFNMEDVEQRAFEKDRDLPLWKRFLITLKKLGEDRNSLKSTLCYCGVFMVFGMSDEILGPTLLELKCLTGKSITLMSVLFFVHDLCNVFGSTSGGYLVDRFNPNVLVTIALGLSAICIIAIPLSHIFVIMLFLAGVFGGCFGATDTFTTVQLIRMYGKQVSPYLQALHFAYGCGGFLSPLIARPFLRRRCVLVVNYTTIVDEWPYANSTTGIDNSTHIFHTQEETHRDTHVRWAYWIVALLHLPVIFGLLWLMFTRKLAKITGTLKKYEYEMYDEQRLNNPGYNHHMVTLYLNGNPPWLKVFGDDQKPRVVVVTVLTSLILLLYDGLMATFGAFVYSYAVKGAVHIKPSHAAYLNSLFWGSLSVGRFVSIPVAMYVKPPTMLMINLVGCLSSTLFMLIFEESEPALWLGTAGAGLFMSSVFPTSIALAEYYIDLTAPVTSVMIVSAALGELILPLVVGQVFERLGPVSFLAIAFCACFMALMIFILLRSAERSETDWLGFFWFVWCGQPPSSANQPTYQTQAHDPTPTVETGDNPPIETLISENFSFTRFVCLKRIFFDPNRVTSQAYISIYMLENFFKGEVPSIFETTIKREKGSRSEDNSPTSRLKNYRNEEEFLRSVKATICYCGSFWTFGMAAAVIGPTLLELGCVTNRPLNVMSWVFFSQALSALFGSSIGGFLADRYDCNIILLYCVTSVAIYLAVIPVCHVFGVMLAFFAMLGVHMGVIDTVSNSVLIKIHGKKVAPRLQSLHFFYGLGALVSPVIAEPFLRSACSDGHFKSNIFGWTLENSTLERLSEYSVDGFPDIDVNLTILNETISQMMSPRHYHTKSFVQYAYWLVALLQIPVQSGLFYLIYRQRYLRRWSPDIFAGRVVTLAALPPGNSDETESEDLPQVLKPTADSSIRLSFCSLPAKIPLVTILAGLLLFLFDGLQGAYGGYLYTYAVKSEVHMTPSHAAYLNSLFWCSFAAGRFISIVVSVFLVPDKMLFVNLFGCFTAISFMLYLHDVSLALWIGSGAFGLFMSSVFPSTLSMAEHYIDVTGSITSILIVSSATGEMVFPLLIGKAFPRKGPLSFLVIGFLVCTFALLVFLTLRMTAKAQINQSVHDLYRVAVKRLCRCNQACDDCEYTPLVTCDEETEETGNDELMRGETAHRVVELQS</sequence>
<evidence type="ECO:0000256" key="4">
    <source>
        <dbReference type="ARBA" id="ARBA00040840"/>
    </source>
</evidence>
<feature type="transmembrane region" description="Helical" evidence="5">
    <location>
        <begin position="119"/>
        <end position="137"/>
    </location>
</feature>
<dbReference type="GO" id="GO:0022857">
    <property type="term" value="F:transmembrane transporter activity"/>
    <property type="evidence" value="ECO:0007669"/>
    <property type="project" value="InterPro"/>
</dbReference>
<dbReference type="Proteomes" id="UP001159428">
    <property type="component" value="Unassembled WGS sequence"/>
</dbReference>
<feature type="transmembrane region" description="Helical" evidence="5">
    <location>
        <begin position="481"/>
        <end position="501"/>
    </location>
</feature>
<dbReference type="EMBL" id="CALNXJ010000013">
    <property type="protein sequence ID" value="CAH3113170.1"/>
    <property type="molecule type" value="Genomic_DNA"/>
</dbReference>
<feature type="transmembrane region" description="Helical" evidence="5">
    <location>
        <begin position="760"/>
        <end position="778"/>
    </location>
</feature>
<evidence type="ECO:0000313" key="7">
    <source>
        <dbReference type="Proteomes" id="UP001159428"/>
    </source>
</evidence>
<dbReference type="AlphaFoldDB" id="A0AAU9WJ06"/>
<evidence type="ECO:0000256" key="2">
    <source>
        <dbReference type="ARBA" id="ARBA00022989"/>
    </source>
</evidence>
<feature type="transmembrane region" description="Helical" evidence="5">
    <location>
        <begin position="725"/>
        <end position="748"/>
    </location>
</feature>
<reference evidence="6 7" key="1">
    <citation type="submission" date="2022-05" db="EMBL/GenBank/DDBJ databases">
        <authorList>
            <consortium name="Genoscope - CEA"/>
            <person name="William W."/>
        </authorList>
    </citation>
    <scope>NUCLEOTIDE SEQUENCE [LARGE SCALE GENOMIC DNA]</scope>
</reference>
<dbReference type="SUPFAM" id="SSF103473">
    <property type="entry name" value="MFS general substrate transporter"/>
    <property type="match status" value="2"/>
</dbReference>
<evidence type="ECO:0000313" key="6">
    <source>
        <dbReference type="EMBL" id="CAH3113170.1"/>
    </source>
</evidence>
<feature type="transmembrane region" description="Helical" evidence="5">
    <location>
        <begin position="324"/>
        <end position="350"/>
    </location>
</feature>
<feature type="transmembrane region" description="Helical" evidence="5">
    <location>
        <begin position="927"/>
        <end position="953"/>
    </location>
</feature>
<dbReference type="Gene3D" id="1.20.1250.20">
    <property type="entry name" value="MFS general substrate transporter like domains"/>
    <property type="match status" value="4"/>
</dbReference>
<protein>
    <recommendedName>
        <fullName evidence="4">Major facilitator superfamily domain-containing protein 4A</fullName>
    </recommendedName>
</protein>
<dbReference type="InterPro" id="IPR011701">
    <property type="entry name" value="MFS"/>
</dbReference>
<comment type="caution">
    <text evidence="6">The sequence shown here is derived from an EMBL/GenBank/DDBJ whole genome shotgun (WGS) entry which is preliminary data.</text>
</comment>
<dbReference type="Pfam" id="PF07690">
    <property type="entry name" value="MFS_1"/>
    <property type="match status" value="1"/>
</dbReference>
<keyword evidence="1 5" id="KW-0812">Transmembrane</keyword>
<dbReference type="FunFam" id="1.20.1250.20:FF:000508">
    <property type="entry name" value="Sodium-dependent glucose transporter 1"/>
    <property type="match status" value="2"/>
</dbReference>
<gene>
    <name evidence="6" type="ORF">PMEA_00004818</name>
</gene>
<feature type="transmembrane region" description="Helical" evidence="5">
    <location>
        <begin position="999"/>
        <end position="1016"/>
    </location>
</feature>
<feature type="transmembrane region" description="Helical" evidence="5">
    <location>
        <begin position="973"/>
        <end position="994"/>
    </location>
</feature>
<dbReference type="InterPro" id="IPR036259">
    <property type="entry name" value="MFS_trans_sf"/>
</dbReference>
<feature type="transmembrane region" description="Helical" evidence="5">
    <location>
        <begin position="87"/>
        <end position="112"/>
    </location>
</feature>
<feature type="transmembrane region" description="Helical" evidence="5">
    <location>
        <begin position="1086"/>
        <end position="1104"/>
    </location>
</feature>
<feature type="transmembrane region" description="Helical" evidence="5">
    <location>
        <begin position="370"/>
        <end position="389"/>
    </location>
</feature>
<feature type="transmembrane region" description="Helical" evidence="5">
    <location>
        <begin position="701"/>
        <end position="719"/>
    </location>
</feature>
<feature type="transmembrane region" description="Helical" evidence="5">
    <location>
        <begin position="1022"/>
        <end position="1042"/>
    </location>
</feature>
<dbReference type="PANTHER" id="PTHR23121:SF10">
    <property type="entry name" value="MAJOR FACILITATOR SUPERFAMILY DOMAIN-CONTAINING PROTEIN 4A"/>
    <property type="match status" value="1"/>
</dbReference>
<feature type="transmembrane region" description="Helical" evidence="5">
    <location>
        <begin position="847"/>
        <end position="868"/>
    </location>
</feature>
<feature type="transmembrane region" description="Helical" evidence="5">
    <location>
        <begin position="176"/>
        <end position="196"/>
    </location>
</feature>
<feature type="transmembrane region" description="Helical" evidence="5">
    <location>
        <begin position="1054"/>
        <end position="1074"/>
    </location>
</feature>
<evidence type="ECO:0000256" key="1">
    <source>
        <dbReference type="ARBA" id="ARBA00022692"/>
    </source>
</evidence>
<dbReference type="PANTHER" id="PTHR23121">
    <property type="entry name" value="SODIUM-DEPENDENT GLUCOSE TRANSPORTER 1"/>
    <property type="match status" value="1"/>
</dbReference>
<evidence type="ECO:0000256" key="5">
    <source>
        <dbReference type="SAM" id="Phobius"/>
    </source>
</evidence>
<feature type="transmembrane region" description="Helical" evidence="5">
    <location>
        <begin position="396"/>
        <end position="413"/>
    </location>
</feature>
<feature type="transmembrane region" description="Helical" evidence="5">
    <location>
        <begin position="143"/>
        <end position="164"/>
    </location>
</feature>
<proteinExistence type="predicted"/>
<feature type="transmembrane region" description="Helical" evidence="5">
    <location>
        <begin position="638"/>
        <end position="659"/>
    </location>
</feature>
<accession>A0AAU9WJ06</accession>
<feature type="transmembrane region" description="Helical" evidence="5">
    <location>
        <begin position="419"/>
        <end position="442"/>
    </location>
</feature>